<reference evidence="9 10" key="1">
    <citation type="submission" date="2018-07" db="EMBL/GenBank/DDBJ databases">
        <title>Genomic Encyclopedia of Type Strains, Phase IV (KMG-IV): sequencing the most valuable type-strain genomes for metagenomic binning, comparative biology and taxonomic classification.</title>
        <authorList>
            <person name="Goeker M."/>
        </authorList>
    </citation>
    <scope>NUCLEOTIDE SEQUENCE [LARGE SCALE GENOMIC DNA]</scope>
    <source>
        <strain evidence="9 10">DSM 27696</strain>
    </source>
</reference>
<evidence type="ECO:0000256" key="2">
    <source>
        <dbReference type="ARBA" id="ARBA00007776"/>
    </source>
</evidence>
<feature type="transmembrane region" description="Helical" evidence="8">
    <location>
        <begin position="104"/>
        <end position="124"/>
    </location>
</feature>
<evidence type="ECO:0000256" key="7">
    <source>
        <dbReference type="ARBA" id="ARBA00023136"/>
    </source>
</evidence>
<feature type="transmembrane region" description="Helical" evidence="8">
    <location>
        <begin position="64"/>
        <end position="92"/>
    </location>
</feature>
<name>A0A368XGU1_9BACI</name>
<evidence type="ECO:0000256" key="1">
    <source>
        <dbReference type="ARBA" id="ARBA00004651"/>
    </source>
</evidence>
<proteinExistence type="inferred from homology"/>
<evidence type="ECO:0000256" key="3">
    <source>
        <dbReference type="ARBA" id="ARBA00022475"/>
    </source>
</evidence>
<comment type="caution">
    <text evidence="9">The sequence shown here is derived from an EMBL/GenBank/DDBJ whole genome shotgun (WGS) entry which is preliminary data.</text>
</comment>
<evidence type="ECO:0000256" key="5">
    <source>
        <dbReference type="ARBA" id="ARBA00022960"/>
    </source>
</evidence>
<gene>
    <name evidence="9" type="ORF">DFR57_109128</name>
</gene>
<dbReference type="RefSeq" id="WP_114353400.1">
    <property type="nucleotide sequence ID" value="NZ_QPJJ01000009.1"/>
</dbReference>
<sequence length="178" mass="21536">MKRLYIPLFCFLILVLESVLSFYLVDFNFIPEKWILVSHWLLLFLIQVSIFYDLERTYYSLFYAIIFGLFVDLLHTDLIGVYLFVYTAVTYLTHGIRKLLHTNFFVALLLSVLGVAFAEVLIYFLYDTIQIHQVIWEDYWQLRLLPTLGWNLLFFLLIYLLFKKKLTQWSNDRFDRKD</sequence>
<dbReference type="InterPro" id="IPR007227">
    <property type="entry name" value="Cell_shape_determining_MreD"/>
</dbReference>
<dbReference type="OrthoDB" id="1653857at2"/>
<accession>A0A368XGU1</accession>
<comment type="subcellular location">
    <subcellularLocation>
        <location evidence="1">Cell membrane</location>
        <topology evidence="1">Multi-pass membrane protein</topology>
    </subcellularLocation>
</comment>
<evidence type="ECO:0000313" key="10">
    <source>
        <dbReference type="Proteomes" id="UP000252585"/>
    </source>
</evidence>
<keyword evidence="5" id="KW-0133">Cell shape</keyword>
<comment type="similarity">
    <text evidence="2">Belongs to the MreD family.</text>
</comment>
<feature type="transmembrane region" description="Helical" evidence="8">
    <location>
        <begin position="34"/>
        <end position="52"/>
    </location>
</feature>
<organism evidence="9 10">
    <name type="scientific">Saliterribacillus persicus</name>
    <dbReference type="NCBI Taxonomy" id="930114"/>
    <lineage>
        <taxon>Bacteria</taxon>
        <taxon>Bacillati</taxon>
        <taxon>Bacillota</taxon>
        <taxon>Bacilli</taxon>
        <taxon>Bacillales</taxon>
        <taxon>Bacillaceae</taxon>
        <taxon>Saliterribacillus</taxon>
    </lineage>
</organism>
<evidence type="ECO:0000256" key="4">
    <source>
        <dbReference type="ARBA" id="ARBA00022692"/>
    </source>
</evidence>
<dbReference type="Pfam" id="PF04093">
    <property type="entry name" value="MreD"/>
    <property type="match status" value="1"/>
</dbReference>
<feature type="transmembrane region" description="Helical" evidence="8">
    <location>
        <begin position="144"/>
        <end position="162"/>
    </location>
</feature>
<keyword evidence="3" id="KW-1003">Cell membrane</keyword>
<keyword evidence="6 8" id="KW-1133">Transmembrane helix</keyword>
<evidence type="ECO:0000313" key="9">
    <source>
        <dbReference type="EMBL" id="RCW66406.1"/>
    </source>
</evidence>
<keyword evidence="4 8" id="KW-0812">Transmembrane</keyword>
<protein>
    <submittedName>
        <fullName evidence="9">Rod shape-determining protein MreD</fullName>
    </submittedName>
</protein>
<evidence type="ECO:0000256" key="6">
    <source>
        <dbReference type="ARBA" id="ARBA00022989"/>
    </source>
</evidence>
<feature type="transmembrane region" description="Helical" evidence="8">
    <location>
        <begin position="6"/>
        <end position="25"/>
    </location>
</feature>
<dbReference type="Proteomes" id="UP000252585">
    <property type="component" value="Unassembled WGS sequence"/>
</dbReference>
<keyword evidence="10" id="KW-1185">Reference proteome</keyword>
<dbReference type="NCBIfam" id="TIGR03426">
    <property type="entry name" value="shape_MreD"/>
    <property type="match status" value="1"/>
</dbReference>
<evidence type="ECO:0000256" key="8">
    <source>
        <dbReference type="SAM" id="Phobius"/>
    </source>
</evidence>
<dbReference type="AlphaFoldDB" id="A0A368XGU1"/>
<dbReference type="EMBL" id="QPJJ01000009">
    <property type="protein sequence ID" value="RCW66406.1"/>
    <property type="molecule type" value="Genomic_DNA"/>
</dbReference>
<dbReference type="GO" id="GO:0008360">
    <property type="term" value="P:regulation of cell shape"/>
    <property type="evidence" value="ECO:0007669"/>
    <property type="project" value="UniProtKB-KW"/>
</dbReference>
<dbReference type="GO" id="GO:0005886">
    <property type="term" value="C:plasma membrane"/>
    <property type="evidence" value="ECO:0007669"/>
    <property type="project" value="UniProtKB-SubCell"/>
</dbReference>
<keyword evidence="7 8" id="KW-0472">Membrane</keyword>